<dbReference type="EMBL" id="ML210201">
    <property type="protein sequence ID" value="TFK24402.1"/>
    <property type="molecule type" value="Genomic_DNA"/>
</dbReference>
<gene>
    <name evidence="1" type="ORF">FA15DRAFT_669637</name>
</gene>
<name>A0A5C3KVF2_COPMA</name>
<dbReference type="AlphaFoldDB" id="A0A5C3KVF2"/>
<accession>A0A5C3KVF2</accession>
<evidence type="ECO:0000313" key="2">
    <source>
        <dbReference type="Proteomes" id="UP000307440"/>
    </source>
</evidence>
<protein>
    <submittedName>
        <fullName evidence="1">Uncharacterized protein</fullName>
    </submittedName>
</protein>
<keyword evidence="2" id="KW-1185">Reference proteome</keyword>
<organism evidence="1 2">
    <name type="scientific">Coprinopsis marcescibilis</name>
    <name type="common">Agaric fungus</name>
    <name type="synonym">Psathyrella marcescibilis</name>
    <dbReference type="NCBI Taxonomy" id="230819"/>
    <lineage>
        <taxon>Eukaryota</taxon>
        <taxon>Fungi</taxon>
        <taxon>Dikarya</taxon>
        <taxon>Basidiomycota</taxon>
        <taxon>Agaricomycotina</taxon>
        <taxon>Agaricomycetes</taxon>
        <taxon>Agaricomycetidae</taxon>
        <taxon>Agaricales</taxon>
        <taxon>Agaricineae</taxon>
        <taxon>Psathyrellaceae</taxon>
        <taxon>Coprinopsis</taxon>
    </lineage>
</organism>
<dbReference type="Proteomes" id="UP000307440">
    <property type="component" value="Unassembled WGS sequence"/>
</dbReference>
<proteinExistence type="predicted"/>
<reference evidence="1 2" key="1">
    <citation type="journal article" date="2019" name="Nat. Ecol. Evol.">
        <title>Megaphylogeny resolves global patterns of mushroom evolution.</title>
        <authorList>
            <person name="Varga T."/>
            <person name="Krizsan K."/>
            <person name="Foldi C."/>
            <person name="Dima B."/>
            <person name="Sanchez-Garcia M."/>
            <person name="Sanchez-Ramirez S."/>
            <person name="Szollosi G.J."/>
            <person name="Szarkandi J.G."/>
            <person name="Papp V."/>
            <person name="Albert L."/>
            <person name="Andreopoulos W."/>
            <person name="Angelini C."/>
            <person name="Antonin V."/>
            <person name="Barry K.W."/>
            <person name="Bougher N.L."/>
            <person name="Buchanan P."/>
            <person name="Buyck B."/>
            <person name="Bense V."/>
            <person name="Catcheside P."/>
            <person name="Chovatia M."/>
            <person name="Cooper J."/>
            <person name="Damon W."/>
            <person name="Desjardin D."/>
            <person name="Finy P."/>
            <person name="Geml J."/>
            <person name="Haridas S."/>
            <person name="Hughes K."/>
            <person name="Justo A."/>
            <person name="Karasinski D."/>
            <person name="Kautmanova I."/>
            <person name="Kiss B."/>
            <person name="Kocsube S."/>
            <person name="Kotiranta H."/>
            <person name="LaButti K.M."/>
            <person name="Lechner B.E."/>
            <person name="Liimatainen K."/>
            <person name="Lipzen A."/>
            <person name="Lukacs Z."/>
            <person name="Mihaltcheva S."/>
            <person name="Morgado L.N."/>
            <person name="Niskanen T."/>
            <person name="Noordeloos M.E."/>
            <person name="Ohm R.A."/>
            <person name="Ortiz-Santana B."/>
            <person name="Ovrebo C."/>
            <person name="Racz N."/>
            <person name="Riley R."/>
            <person name="Savchenko A."/>
            <person name="Shiryaev A."/>
            <person name="Soop K."/>
            <person name="Spirin V."/>
            <person name="Szebenyi C."/>
            <person name="Tomsovsky M."/>
            <person name="Tulloss R.E."/>
            <person name="Uehling J."/>
            <person name="Grigoriev I.V."/>
            <person name="Vagvolgyi C."/>
            <person name="Papp T."/>
            <person name="Martin F.M."/>
            <person name="Miettinen O."/>
            <person name="Hibbett D.S."/>
            <person name="Nagy L.G."/>
        </authorList>
    </citation>
    <scope>NUCLEOTIDE SEQUENCE [LARGE SCALE GENOMIC DNA]</scope>
    <source>
        <strain evidence="1 2">CBS 121175</strain>
    </source>
</reference>
<evidence type="ECO:0000313" key="1">
    <source>
        <dbReference type="EMBL" id="TFK24402.1"/>
    </source>
</evidence>
<sequence>MSPIQAFLKLAGQVLDVPRRYVNREIDYPSVAPNLQANTLFHQLLDPDIEAGDVSTIGKGLPPGKAKRWREVPVDSKTDFTIAAREIKDVQKTNSGAYSGGPCVAVTTFGGITPLCSTSSLPKPTMTVWRTNNPDRAVSANMGGGTNPIDGRKMLHTMNP</sequence>